<evidence type="ECO:0000259" key="9">
    <source>
        <dbReference type="Pfam" id="PF17801"/>
    </source>
</evidence>
<dbReference type="PRINTS" id="PR00740">
    <property type="entry name" value="GLHYDRLASE27"/>
</dbReference>
<keyword evidence="11" id="KW-1185">Reference proteome</keyword>
<dbReference type="GO" id="GO:0016139">
    <property type="term" value="P:glycoside catabolic process"/>
    <property type="evidence" value="ECO:0007669"/>
    <property type="project" value="TreeGrafter"/>
</dbReference>
<proteinExistence type="inferred from homology"/>
<dbReference type="InterPro" id="IPR013785">
    <property type="entry name" value="Aldolase_TIM"/>
</dbReference>
<dbReference type="Gene3D" id="3.20.20.70">
    <property type="entry name" value="Aldolase class I"/>
    <property type="match status" value="1"/>
</dbReference>
<evidence type="ECO:0000256" key="4">
    <source>
        <dbReference type="ARBA" id="ARBA00022729"/>
    </source>
</evidence>
<sequence>MDKMLLLLFLGLAAEICSGLDNGLARTPPMGWLSWERFRCETDCTTFPDSCISEKLYMAMADKMVELNLKAYGYEYVNIDDCWPAKERDPETGKLVADPDRFPSGISALADYMHARGLKLGIYEDFGVQTCAKYPGSEFYMEIDANTFAEWKVDMVKFDGCNSDPNDSPYGYPTMQFYMNKTGHPMLYSCEWPLYESKKPDYALIRKTCNLWRNGHDIGDTWKSVSSVIDFYGDNDQNFSAYTGPGGWADPDELVVGDFGLSYYQQKAHFGMWAMFSAPLLVSVDLRTISQEALAILQNRNVIAIDQDPLGVSAKRLDGMNLPNSISVWTKPLADGSTAVAFYQKGNSGRPTLVSTTLANIGLASGNGYNVTEVFDGKGMGTFKPSSPFKVLVDPNGILLLKAVPM</sequence>
<dbReference type="SUPFAM" id="SSF51445">
    <property type="entry name" value="(Trans)glycosidases"/>
    <property type="match status" value="1"/>
</dbReference>
<gene>
    <name evidence="10" type="ORF">V1264_004724</name>
</gene>
<dbReference type="FunFam" id="3.20.20.70:FF:000197">
    <property type="entry name" value="Alpha-galactosidase"/>
    <property type="match status" value="1"/>
</dbReference>
<dbReference type="InterPro" id="IPR017853">
    <property type="entry name" value="GH"/>
</dbReference>
<dbReference type="GO" id="GO:0005737">
    <property type="term" value="C:cytoplasm"/>
    <property type="evidence" value="ECO:0007669"/>
    <property type="project" value="TreeGrafter"/>
</dbReference>
<accession>A0AAN9B321</accession>
<comment type="catalytic activity">
    <reaction evidence="1">
        <text>Hydrolysis of terminal, non-reducing alpha-D-galactose residues in alpha-D-galactosides, including galactose oligosaccharides, galactomannans and galactolipids.</text>
        <dbReference type="EC" id="3.2.1.22"/>
    </reaction>
</comment>
<evidence type="ECO:0000313" key="10">
    <source>
        <dbReference type="EMBL" id="KAK7097799.1"/>
    </source>
</evidence>
<dbReference type="AlphaFoldDB" id="A0AAN9B321"/>
<dbReference type="PANTHER" id="PTHR11452:SF83">
    <property type="entry name" value="ALPHA-GALACTOSIDASE"/>
    <property type="match status" value="1"/>
</dbReference>
<reference evidence="10 11" key="1">
    <citation type="submission" date="2024-02" db="EMBL/GenBank/DDBJ databases">
        <title>Chromosome-scale genome assembly of the rough periwinkle Littorina saxatilis.</title>
        <authorList>
            <person name="De Jode A."/>
            <person name="Faria R."/>
            <person name="Formenti G."/>
            <person name="Sims Y."/>
            <person name="Smith T.P."/>
            <person name="Tracey A."/>
            <person name="Wood J.M.D."/>
            <person name="Zagrodzka Z.B."/>
            <person name="Johannesson K."/>
            <person name="Butlin R.K."/>
            <person name="Leder E.H."/>
        </authorList>
    </citation>
    <scope>NUCLEOTIDE SEQUENCE [LARGE SCALE GENOMIC DNA]</scope>
    <source>
        <strain evidence="10">Snail1</strain>
        <tissue evidence="10">Muscle</tissue>
    </source>
</reference>
<comment type="caution">
    <text evidence="10">The sequence shown here is derived from an EMBL/GenBank/DDBJ whole genome shotgun (WGS) entry which is preliminary data.</text>
</comment>
<evidence type="ECO:0000256" key="8">
    <source>
        <dbReference type="SAM" id="SignalP"/>
    </source>
</evidence>
<evidence type="ECO:0000256" key="2">
    <source>
        <dbReference type="ARBA" id="ARBA00009743"/>
    </source>
</evidence>
<feature type="domain" description="Alpha galactosidase C-terminal" evidence="9">
    <location>
        <begin position="325"/>
        <end position="402"/>
    </location>
</feature>
<dbReference type="Proteomes" id="UP001374579">
    <property type="component" value="Unassembled WGS sequence"/>
</dbReference>
<evidence type="ECO:0000256" key="1">
    <source>
        <dbReference type="ARBA" id="ARBA00001255"/>
    </source>
</evidence>
<dbReference type="PANTHER" id="PTHR11452">
    <property type="entry name" value="ALPHA-GALACTOSIDASE/ALPHA-N-ACETYLGALACTOSAMINIDASE"/>
    <property type="match status" value="1"/>
</dbReference>
<dbReference type="EC" id="3.2.1.-" evidence="7"/>
<protein>
    <recommendedName>
        <fullName evidence="3 7">Alpha-galactosidase</fullName>
        <ecNumber evidence="7">3.2.1.-</ecNumber>
    </recommendedName>
</protein>
<dbReference type="Pfam" id="PF16499">
    <property type="entry name" value="Melibiase_2"/>
    <property type="match status" value="1"/>
</dbReference>
<comment type="subunit">
    <text evidence="7">Homodimer.</text>
</comment>
<keyword evidence="5 7" id="KW-0378">Hydrolase</keyword>
<dbReference type="Pfam" id="PF17801">
    <property type="entry name" value="Melibiase_C"/>
    <property type="match status" value="1"/>
</dbReference>
<keyword evidence="6 7" id="KW-0326">Glycosidase</keyword>
<dbReference type="GO" id="GO:0009311">
    <property type="term" value="P:oligosaccharide metabolic process"/>
    <property type="evidence" value="ECO:0007669"/>
    <property type="project" value="TreeGrafter"/>
</dbReference>
<dbReference type="InterPro" id="IPR013780">
    <property type="entry name" value="Glyco_hydro_b"/>
</dbReference>
<dbReference type="EMBL" id="JBAMIC010000013">
    <property type="protein sequence ID" value="KAK7097799.1"/>
    <property type="molecule type" value="Genomic_DNA"/>
</dbReference>
<dbReference type="InterPro" id="IPR002241">
    <property type="entry name" value="Glyco_hydro_27"/>
</dbReference>
<evidence type="ECO:0000256" key="5">
    <source>
        <dbReference type="ARBA" id="ARBA00022801"/>
    </source>
</evidence>
<keyword evidence="7" id="KW-1015">Disulfide bond</keyword>
<evidence type="ECO:0000256" key="3">
    <source>
        <dbReference type="ARBA" id="ARBA00012755"/>
    </source>
</evidence>
<name>A0AAN9B321_9CAEN</name>
<dbReference type="CDD" id="cd14792">
    <property type="entry name" value="GH27"/>
    <property type="match status" value="1"/>
</dbReference>
<dbReference type="Gene3D" id="2.60.40.1180">
    <property type="entry name" value="Golgi alpha-mannosidase II"/>
    <property type="match status" value="1"/>
</dbReference>
<feature type="chain" id="PRO_5043052964" description="Alpha-galactosidase" evidence="8">
    <location>
        <begin position="20"/>
        <end position="406"/>
    </location>
</feature>
<dbReference type="GO" id="GO:0004557">
    <property type="term" value="F:alpha-galactosidase activity"/>
    <property type="evidence" value="ECO:0007669"/>
    <property type="project" value="UniProtKB-EC"/>
</dbReference>
<dbReference type="InterPro" id="IPR000111">
    <property type="entry name" value="Glyco_hydro_27/36_CS"/>
</dbReference>
<organism evidence="10 11">
    <name type="scientific">Littorina saxatilis</name>
    <dbReference type="NCBI Taxonomy" id="31220"/>
    <lineage>
        <taxon>Eukaryota</taxon>
        <taxon>Metazoa</taxon>
        <taxon>Spiralia</taxon>
        <taxon>Lophotrochozoa</taxon>
        <taxon>Mollusca</taxon>
        <taxon>Gastropoda</taxon>
        <taxon>Caenogastropoda</taxon>
        <taxon>Littorinimorpha</taxon>
        <taxon>Littorinoidea</taxon>
        <taxon>Littorinidae</taxon>
        <taxon>Littorina</taxon>
    </lineage>
</organism>
<dbReference type="SUPFAM" id="SSF51011">
    <property type="entry name" value="Glycosyl hydrolase domain"/>
    <property type="match status" value="1"/>
</dbReference>
<comment type="similarity">
    <text evidence="2 7">Belongs to the glycosyl hydrolase 27 family.</text>
</comment>
<dbReference type="PROSITE" id="PS00512">
    <property type="entry name" value="ALPHA_GALACTOSIDASE"/>
    <property type="match status" value="1"/>
</dbReference>
<evidence type="ECO:0000313" key="11">
    <source>
        <dbReference type="Proteomes" id="UP001374579"/>
    </source>
</evidence>
<dbReference type="InterPro" id="IPR041233">
    <property type="entry name" value="Melibiase_C"/>
</dbReference>
<keyword evidence="4 8" id="KW-0732">Signal</keyword>
<feature type="signal peptide" evidence="8">
    <location>
        <begin position="1"/>
        <end position="19"/>
    </location>
</feature>
<evidence type="ECO:0000256" key="7">
    <source>
        <dbReference type="RuleBase" id="RU361168"/>
    </source>
</evidence>
<evidence type="ECO:0000256" key="6">
    <source>
        <dbReference type="ARBA" id="ARBA00023295"/>
    </source>
</evidence>